<feature type="chain" id="PRO_5040955807" evidence="2">
    <location>
        <begin position="23"/>
        <end position="2547"/>
    </location>
</feature>
<feature type="region of interest" description="Disordered" evidence="1">
    <location>
        <begin position="94"/>
        <end position="139"/>
    </location>
</feature>
<dbReference type="EMBL" id="BLIY01000017">
    <property type="protein sequence ID" value="GFE54623.1"/>
    <property type="molecule type" value="Genomic_DNA"/>
</dbReference>
<dbReference type="Proteomes" id="UP001057455">
    <property type="component" value="Unassembled WGS sequence"/>
</dbReference>
<reference evidence="3" key="1">
    <citation type="submission" date="2019-12" db="EMBL/GenBank/DDBJ databases">
        <title>Genome sequence of Babesia ovis.</title>
        <authorList>
            <person name="Yamagishi J."/>
            <person name="Sevinc F."/>
            <person name="Xuan X."/>
        </authorList>
    </citation>
    <scope>NUCLEOTIDE SEQUENCE</scope>
    <source>
        <strain evidence="3">Selcuk</strain>
    </source>
</reference>
<keyword evidence="4" id="KW-1185">Reference proteome</keyword>
<evidence type="ECO:0000256" key="2">
    <source>
        <dbReference type="SAM" id="SignalP"/>
    </source>
</evidence>
<evidence type="ECO:0000313" key="3">
    <source>
        <dbReference type="EMBL" id="GFE54623.1"/>
    </source>
</evidence>
<protein>
    <submittedName>
        <fullName evidence="3">Prolipo diacylglyceryl transferase, putative</fullName>
    </submittedName>
</protein>
<sequence length="2547" mass="284040">MSQLRRFGWLLAFLFGAVYTLASDNVATAPLDMVTQDAAIFNGSDNDSNPIQFTGLSGSMGGFLELYDSYDDAPVPSFMEFSPGKLIDALLNRPKQSDNTGEQGPAKDKPAMVAAQGPPSKPVMDPAQPPAKKTSIPANTGVATGNSSLSHQPMVELKTLKNMFKPLKKFTFRNVTMDLADTHLDLRDANGVIIGRFTMSHDDGYTMALLSTLNSRNTANCDVKWVPDVKGKDKSDGHISFDCKTKLAAVGYTGQIPIAIEITGLTHNRVQRIYLNTDGYNFRRDFENLEHMRHAILLALGYDLDHKVRIAKVNGSRYNSDEDTYQAIMKLVEKGTDTIKLTVEPMIHLKANVQEPYSPNAENFNKDVGNISINDYMKMLKDKKRLIQMANDNLGADAGGFTLVGINDLHEGLKGFNAKRPYKMPVEIDERLTFMPDVTVRFHYLDTFVTSKVFPVHTSLSNVVNIGRDIVKKHHGGKDKKAFRLYAYALPGCPLEESDVYNMMKLRKNMLISQLPFSETCFNRRTHIVNFFYLNSKPANYVFDVELTNPDGSKTKAHRITVKYVNDADLGTLKDAIVRAFEKDGYMITPEDLTFVNVLRDDGGSITDDTHILKLADIPKEQMLGHVTHLDLTADPHLMGYFTEPSGKHDTFNIKLPNTRPSANDIKNAFENELRLRNLLKPGENLHTSLKFHPLDKKNKIRLETFVKPDEGGYFPAGTKLRGLAAEADSRYEIPISFTNDDGKVHQFSVHVPYGATEQQLEDIIANEIERRKYGGRPHDMYIRMKGRDDAGLDGLWDDFKNDMEFYVEPAHLVDIAGIIDDHPAKMSLKVHPHESRDELDRAIRRQLMRDPEFERIFREKPNHLNDISTLIINDHGDPYTDDDFKNHDLYNNIRKVTIGVADHPLTLTWRDPLSGKETTFCFSRSGDTCRGVPVNILANLSVQRLTEILKSAIRSDSRELHQAIEALPHKNPSLTSIMKLTGVTLVSGQHISTPDIQPSDTVAMVEHLYGTKLSHVGSLVFSLMSRKEQQHYQKRINGKPENIRLSLHKRGNDPESHIVTTGDLGPSELRHVINKYFSGVDDGSQMEGMTINGESYNDQPLSFFMNKMSDHNSPLKVDFGVANDTKHGKMPKLDLRIKPKYGETLRSYFARAAEEPGDFGLSPLHAYGVECINEKGERIHVDGILDLPVSALGMCAELRVHEKEQGGFQNPGRVFSMEPNDKMELHTAITLDENKDSTSNLNRQLRNFLMDLPEDELDHVVIMIDDKPVKCSTSSLREAYFVRNLTLDMLLSMCNMDAHKSDLSVFKLQLEPGAHGAKGEKSNKNHAAYPKGTPLCYFTLHKGPHNMGVSSTVPITLGTLKSPLKEFNAKVSKMFGETISHISDIRMSVVRNGELTPCNRHGRINTLADFQKTALQHIFQMCGIPVTIPEDNTYYHFRLSIPFGENMTYVSGGGMGGTIPVEMLYKNDDEISTIHYNEDLRTPLHNFLINQPDIDTHHMDRYLLRLKGDNPGHDSLDRTFKLDHLPSNMTLSSIFPHTPMTNISFEIEDTGDPHNSAGGWRTGMSYPVNGYRNNFDAIKDQMIMNLKAMHGNQLNKLNGYTVGVTINGQKHQCNIKNLADLERMTYEEFTRNCINVENIKNNPSMSFNVGYESGRGDPEISLNCLCGDYDNIQGFNLKPGDPIPKALLDKLSKKYSKGLPNVQWGVMINGMQGNCHLDDITGPIYMSDLLERCGVDDIHSRHFDITLHDFNVDKDYVAKVAGADKNKGKQGGKGSTKITISGQTDDGFSPLMVPGVNLLHPPPEFSAVKPSVFLNMPQQYTGPTINVDNRKSLNDYVHEVIMDEDRADPGMPINIQFDTNGHHLDLNSISMDDLNYPTDHLNGNVSINVSPDPSGSMPGTIHTLHMPHTERPLSSYLSLLHSRIPDMENKRLVLVGKNSMLDEDRIPVHLLNKPLSELNTLGYSISLINSPQDMKPSGAVNVNIVSRDGYNGNATISDIQEPLHDVFAKMGAEGVDIKSLAGASFKVVIDGIEKTCSFPPLDRLLTSVSIQDILSTCGIRDFNHSHDFTLYFDSLLGGENGPHRSPIKFEVDLDNKADSTKNIDFSSGVDLSGTALDFLKSKPNSHIFFDMEGKGFREFVEVDTEKFRKLLKSHPSVVDLLLRMGIPQDHLGGVDCLKIILSTLSNVLQGHQQFSVNDTSVKANFNLDEPLSKYKNIMDLSAVLKDRPKQDVHVSVSLANGNTKTFNIPNREFMHALNGGLSFKTVALWGLSQAEADQITDIQFNTAPLGGIPEKLSDIPMIDDEGETVGRKKNPSSPAGAKGGNVPQASAQDGRRKSMNAGVITPDTLLRDVPVITKAIKEHDRNVKFIVGLNGGDTLEILVKGSMMKNDSQKGSKIIDMLAYFLPQNDLSRIASISVQLVSQSNRFFVPLRNHSPIVLPIMAADQPQTCEIQEFKNPWNPPESVYRQLTLEKAIEGYSAHYKINNTAKAAYLLRKEAGNNILAELLFDEEHPADDRRMGMNIGKAISDGSTLFIRYTSTGELAI</sequence>
<comment type="caution">
    <text evidence="3">The sequence shown here is derived from an EMBL/GenBank/DDBJ whole genome shotgun (WGS) entry which is preliminary data.</text>
</comment>
<evidence type="ECO:0000313" key="4">
    <source>
        <dbReference type="Proteomes" id="UP001057455"/>
    </source>
</evidence>
<feature type="region of interest" description="Disordered" evidence="1">
    <location>
        <begin position="2306"/>
        <end position="2342"/>
    </location>
</feature>
<proteinExistence type="predicted"/>
<evidence type="ECO:0000256" key="1">
    <source>
        <dbReference type="SAM" id="MobiDB-lite"/>
    </source>
</evidence>
<keyword evidence="3" id="KW-0808">Transferase</keyword>
<dbReference type="OrthoDB" id="360008at2759"/>
<dbReference type="GO" id="GO:0016740">
    <property type="term" value="F:transferase activity"/>
    <property type="evidence" value="ECO:0007669"/>
    <property type="project" value="UniProtKB-KW"/>
</dbReference>
<feature type="signal peptide" evidence="2">
    <location>
        <begin position="1"/>
        <end position="22"/>
    </location>
</feature>
<name>A0A9W5TB80_BABOV</name>
<keyword evidence="2" id="KW-0732">Signal</keyword>
<organism evidence="3 4">
    <name type="scientific">Babesia ovis</name>
    <dbReference type="NCBI Taxonomy" id="5869"/>
    <lineage>
        <taxon>Eukaryota</taxon>
        <taxon>Sar</taxon>
        <taxon>Alveolata</taxon>
        <taxon>Apicomplexa</taxon>
        <taxon>Aconoidasida</taxon>
        <taxon>Piroplasmida</taxon>
        <taxon>Babesiidae</taxon>
        <taxon>Babesia</taxon>
    </lineage>
</organism>
<gene>
    <name evidence="3" type="ORF">BaOVIS_020270</name>
</gene>
<accession>A0A9W5TB80</accession>